<accession>A0A6J0L2E4</accession>
<dbReference type="RefSeq" id="XP_018454320.1">
    <property type="nucleotide sequence ID" value="XM_018598818.2"/>
</dbReference>
<keyword evidence="2" id="KW-0805">Transcription regulation</keyword>
<dbReference type="PROSITE" id="PS51297">
    <property type="entry name" value="K_BOX"/>
    <property type="match status" value="1"/>
</dbReference>
<dbReference type="FunFam" id="3.40.1810.10:FF:000030">
    <property type="entry name" value="Agamous-like MADS-box protein AGL13"/>
    <property type="match status" value="1"/>
</dbReference>
<proteinExistence type="predicted"/>
<dbReference type="Proteomes" id="UP000504610">
    <property type="component" value="Chromosome 9"/>
</dbReference>
<evidence type="ECO:0000313" key="12">
    <source>
        <dbReference type="RefSeq" id="XP_018454321.1"/>
    </source>
</evidence>
<feature type="compositionally biased region" description="Basic residues" evidence="7">
    <location>
        <begin position="212"/>
        <end position="221"/>
    </location>
</feature>
<keyword evidence="3" id="KW-0238">DNA-binding</keyword>
<dbReference type="PROSITE" id="PS00350">
    <property type="entry name" value="MADS_BOX_1"/>
    <property type="match status" value="1"/>
</dbReference>
<dbReference type="Pfam" id="PF00319">
    <property type="entry name" value="SRF-TF"/>
    <property type="match status" value="1"/>
</dbReference>
<feature type="domain" description="K-box" evidence="9">
    <location>
        <begin position="87"/>
        <end position="177"/>
    </location>
</feature>
<dbReference type="InterPro" id="IPR036879">
    <property type="entry name" value="TF_MADSbox_sf"/>
</dbReference>
<evidence type="ECO:0000256" key="4">
    <source>
        <dbReference type="ARBA" id="ARBA00023163"/>
    </source>
</evidence>
<evidence type="ECO:0000259" key="9">
    <source>
        <dbReference type="PROSITE" id="PS51297"/>
    </source>
</evidence>
<dbReference type="GO" id="GO:0045944">
    <property type="term" value="P:positive regulation of transcription by RNA polymerase II"/>
    <property type="evidence" value="ECO:0007669"/>
    <property type="project" value="InterPro"/>
</dbReference>
<dbReference type="SUPFAM" id="SSF55455">
    <property type="entry name" value="SRF-like"/>
    <property type="match status" value="1"/>
</dbReference>
<evidence type="ECO:0000256" key="2">
    <source>
        <dbReference type="ARBA" id="ARBA00023015"/>
    </source>
</evidence>
<dbReference type="Gene3D" id="3.40.1810.10">
    <property type="entry name" value="Transcription factor, MADS-box"/>
    <property type="match status" value="1"/>
</dbReference>
<gene>
    <name evidence="11 12 13" type="primary">LOC108825519</name>
</gene>
<dbReference type="CDD" id="cd00265">
    <property type="entry name" value="MADS_MEF2_like"/>
    <property type="match status" value="1"/>
</dbReference>
<dbReference type="InterPro" id="IPR002100">
    <property type="entry name" value="TF_MADSbox"/>
</dbReference>
<dbReference type="InterPro" id="IPR033896">
    <property type="entry name" value="MEF2-like_N"/>
</dbReference>
<dbReference type="PRINTS" id="PR00404">
    <property type="entry name" value="MADSDOMAIN"/>
</dbReference>
<dbReference type="SMART" id="SM00432">
    <property type="entry name" value="MADS"/>
    <property type="match status" value="1"/>
</dbReference>
<dbReference type="InterPro" id="IPR050142">
    <property type="entry name" value="MADS-box/MEF2_TF"/>
</dbReference>
<comment type="subcellular location">
    <subcellularLocation>
        <location evidence="1">Nucleus</location>
    </subcellularLocation>
</comment>
<evidence type="ECO:0000259" key="8">
    <source>
        <dbReference type="PROSITE" id="PS50066"/>
    </source>
</evidence>
<reference evidence="11 12" key="2">
    <citation type="submission" date="2025-04" db="UniProtKB">
        <authorList>
            <consortium name="RefSeq"/>
        </authorList>
    </citation>
    <scope>IDENTIFICATION</scope>
    <source>
        <tissue evidence="11 12">Leaf</tissue>
    </source>
</reference>
<dbReference type="GO" id="GO:0000977">
    <property type="term" value="F:RNA polymerase II transcription regulatory region sequence-specific DNA binding"/>
    <property type="evidence" value="ECO:0007669"/>
    <property type="project" value="InterPro"/>
</dbReference>
<dbReference type="RefSeq" id="XP_018454322.1">
    <property type="nucleotide sequence ID" value="XM_018598820.2"/>
</dbReference>
<evidence type="ECO:0000313" key="13">
    <source>
        <dbReference type="RefSeq" id="XP_018454322.1"/>
    </source>
</evidence>
<dbReference type="GO" id="GO:0046983">
    <property type="term" value="F:protein dimerization activity"/>
    <property type="evidence" value="ECO:0007669"/>
    <property type="project" value="InterPro"/>
</dbReference>
<sequence length="221" mass="25332">MVRGKTEMKRIENATSRQVTFSKRRNGLLKKAFELSVLCDAEVALIIFSPRGKLYEFSSSSSITKTVERYQKRIHDLGSSHKREDNTQQAKGETYGLARKIEQLEISKRKLLGEALDASSIEELLQLENQLERSLTKIRAKKYQLLREELDKLKEKERNLTAENKMLMEKYEMGRGGIIPRSSSTTTSEDLDTEESETEVVTDLFIGPPPIRHSKKFPPPN</sequence>
<feature type="region of interest" description="Disordered" evidence="7">
    <location>
        <begin position="176"/>
        <end position="221"/>
    </location>
</feature>
<evidence type="ECO:0000256" key="6">
    <source>
        <dbReference type="SAM" id="Coils"/>
    </source>
</evidence>
<dbReference type="GO" id="GO:0003700">
    <property type="term" value="F:DNA-binding transcription factor activity"/>
    <property type="evidence" value="ECO:0007669"/>
    <property type="project" value="InterPro"/>
</dbReference>
<reference evidence="10" key="1">
    <citation type="journal article" date="2019" name="Database">
        <title>The radish genome database (RadishGD): an integrated information resource for radish genomics.</title>
        <authorList>
            <person name="Yu H.J."/>
            <person name="Baek S."/>
            <person name="Lee Y.J."/>
            <person name="Cho A."/>
            <person name="Mun J.H."/>
        </authorList>
    </citation>
    <scope>NUCLEOTIDE SEQUENCE [LARGE SCALE GENOMIC DNA]</scope>
    <source>
        <strain evidence="10">cv. WK10039</strain>
    </source>
</reference>
<name>A0A6J0L2E4_RAPSA</name>
<dbReference type="GO" id="GO:0009908">
    <property type="term" value="P:flower development"/>
    <property type="evidence" value="ECO:0007669"/>
    <property type="project" value="UniProtKB-ARBA"/>
</dbReference>
<feature type="coiled-coil region" evidence="6">
    <location>
        <begin position="121"/>
        <end position="170"/>
    </location>
</feature>
<dbReference type="GeneID" id="108825519"/>
<evidence type="ECO:0000256" key="5">
    <source>
        <dbReference type="ARBA" id="ARBA00023242"/>
    </source>
</evidence>
<dbReference type="KEGG" id="rsz:108825519"/>
<keyword evidence="6" id="KW-0175">Coiled coil</keyword>
<dbReference type="PROSITE" id="PS50066">
    <property type="entry name" value="MADS_BOX_2"/>
    <property type="match status" value="1"/>
</dbReference>
<dbReference type="OrthoDB" id="1898716at2759"/>
<dbReference type="Pfam" id="PF01486">
    <property type="entry name" value="K-box"/>
    <property type="match status" value="1"/>
</dbReference>
<feature type="domain" description="MADS-box" evidence="8">
    <location>
        <begin position="1"/>
        <end position="61"/>
    </location>
</feature>
<keyword evidence="10" id="KW-1185">Reference proteome</keyword>
<dbReference type="InterPro" id="IPR002487">
    <property type="entry name" value="TF_Kbox"/>
</dbReference>
<dbReference type="RefSeq" id="XP_018454321.1">
    <property type="nucleotide sequence ID" value="XM_018598819.2"/>
</dbReference>
<dbReference type="GO" id="GO:0005634">
    <property type="term" value="C:nucleus"/>
    <property type="evidence" value="ECO:0007669"/>
    <property type="project" value="UniProtKB-SubCell"/>
</dbReference>
<keyword evidence="4" id="KW-0804">Transcription</keyword>
<dbReference type="GO" id="GO:0099402">
    <property type="term" value="P:plant organ development"/>
    <property type="evidence" value="ECO:0007669"/>
    <property type="project" value="UniProtKB-ARBA"/>
</dbReference>
<organism evidence="10 11">
    <name type="scientific">Raphanus sativus</name>
    <name type="common">Radish</name>
    <name type="synonym">Raphanus raphanistrum var. sativus</name>
    <dbReference type="NCBI Taxonomy" id="3726"/>
    <lineage>
        <taxon>Eukaryota</taxon>
        <taxon>Viridiplantae</taxon>
        <taxon>Streptophyta</taxon>
        <taxon>Embryophyta</taxon>
        <taxon>Tracheophyta</taxon>
        <taxon>Spermatophyta</taxon>
        <taxon>Magnoliopsida</taxon>
        <taxon>eudicotyledons</taxon>
        <taxon>Gunneridae</taxon>
        <taxon>Pentapetalae</taxon>
        <taxon>rosids</taxon>
        <taxon>malvids</taxon>
        <taxon>Brassicales</taxon>
        <taxon>Brassicaceae</taxon>
        <taxon>Brassiceae</taxon>
        <taxon>Raphanus</taxon>
    </lineage>
</organism>
<evidence type="ECO:0000256" key="1">
    <source>
        <dbReference type="ARBA" id="ARBA00004123"/>
    </source>
</evidence>
<protein>
    <submittedName>
        <fullName evidence="11 12">Agamous-like MADS-box protein AGL14</fullName>
    </submittedName>
</protein>
<feature type="compositionally biased region" description="Acidic residues" evidence="7">
    <location>
        <begin position="189"/>
        <end position="200"/>
    </location>
</feature>
<dbReference type="AlphaFoldDB" id="A0A6J0L2E4"/>
<evidence type="ECO:0000313" key="10">
    <source>
        <dbReference type="Proteomes" id="UP000504610"/>
    </source>
</evidence>
<evidence type="ECO:0000313" key="11">
    <source>
        <dbReference type="RefSeq" id="XP_018454320.1"/>
    </source>
</evidence>
<keyword evidence="5" id="KW-0539">Nucleus</keyword>
<evidence type="ECO:0000256" key="7">
    <source>
        <dbReference type="SAM" id="MobiDB-lite"/>
    </source>
</evidence>
<evidence type="ECO:0000256" key="3">
    <source>
        <dbReference type="ARBA" id="ARBA00023125"/>
    </source>
</evidence>
<dbReference type="PANTHER" id="PTHR48019">
    <property type="entry name" value="SERUM RESPONSE FACTOR HOMOLOG"/>
    <property type="match status" value="1"/>
</dbReference>